<sequence>MSALSTLGLGLVALALAAEWWGLHLRRRALRRASEGEAEDASDEWQV</sequence>
<dbReference type="EMBL" id="JBBUTG010000005">
    <property type="protein sequence ID" value="MEK8031261.1"/>
    <property type="molecule type" value="Genomic_DNA"/>
</dbReference>
<organism evidence="1 2">
    <name type="scientific">Ideonella lacteola</name>
    <dbReference type="NCBI Taxonomy" id="2984193"/>
    <lineage>
        <taxon>Bacteria</taxon>
        <taxon>Pseudomonadati</taxon>
        <taxon>Pseudomonadota</taxon>
        <taxon>Betaproteobacteria</taxon>
        <taxon>Burkholderiales</taxon>
        <taxon>Sphaerotilaceae</taxon>
        <taxon>Ideonella</taxon>
    </lineage>
</organism>
<name>A0ABU9BNB4_9BURK</name>
<dbReference type="RefSeq" id="WP_341425638.1">
    <property type="nucleotide sequence ID" value="NZ_JBBUTG010000005.1"/>
</dbReference>
<proteinExistence type="predicted"/>
<evidence type="ECO:0000313" key="2">
    <source>
        <dbReference type="Proteomes" id="UP001371218"/>
    </source>
</evidence>
<accession>A0ABU9BNB4</accession>
<comment type="caution">
    <text evidence="1">The sequence shown here is derived from an EMBL/GenBank/DDBJ whole genome shotgun (WGS) entry which is preliminary data.</text>
</comment>
<gene>
    <name evidence="1" type="ORF">AACH06_10575</name>
</gene>
<reference evidence="1 2" key="1">
    <citation type="submission" date="2024-04" db="EMBL/GenBank/DDBJ databases">
        <title>Novel species of the genus Ideonella isolated from streams.</title>
        <authorList>
            <person name="Lu H."/>
        </authorList>
    </citation>
    <scope>NUCLEOTIDE SEQUENCE [LARGE SCALE GENOMIC DNA]</scope>
    <source>
        <strain evidence="1 2">DXS29W</strain>
    </source>
</reference>
<dbReference type="Proteomes" id="UP001371218">
    <property type="component" value="Unassembled WGS sequence"/>
</dbReference>
<protein>
    <submittedName>
        <fullName evidence="1">Uncharacterized protein</fullName>
    </submittedName>
</protein>
<evidence type="ECO:0000313" key="1">
    <source>
        <dbReference type="EMBL" id="MEK8031261.1"/>
    </source>
</evidence>
<keyword evidence="2" id="KW-1185">Reference proteome</keyword>